<organism evidence="1 2">
    <name type="scientific">Scleroderma citrinum Foug A</name>
    <dbReference type="NCBI Taxonomy" id="1036808"/>
    <lineage>
        <taxon>Eukaryota</taxon>
        <taxon>Fungi</taxon>
        <taxon>Dikarya</taxon>
        <taxon>Basidiomycota</taxon>
        <taxon>Agaricomycotina</taxon>
        <taxon>Agaricomycetes</taxon>
        <taxon>Agaricomycetidae</taxon>
        <taxon>Boletales</taxon>
        <taxon>Sclerodermatineae</taxon>
        <taxon>Sclerodermataceae</taxon>
        <taxon>Scleroderma</taxon>
    </lineage>
</organism>
<reference evidence="1 2" key="1">
    <citation type="submission" date="2014-04" db="EMBL/GenBank/DDBJ databases">
        <authorList>
            <consortium name="DOE Joint Genome Institute"/>
            <person name="Kuo A."/>
            <person name="Kohler A."/>
            <person name="Nagy L.G."/>
            <person name="Floudas D."/>
            <person name="Copeland A."/>
            <person name="Barry K.W."/>
            <person name="Cichocki N."/>
            <person name="Veneault-Fourrey C."/>
            <person name="LaButti K."/>
            <person name="Lindquist E.A."/>
            <person name="Lipzen A."/>
            <person name="Lundell T."/>
            <person name="Morin E."/>
            <person name="Murat C."/>
            <person name="Sun H."/>
            <person name="Tunlid A."/>
            <person name="Henrissat B."/>
            <person name="Grigoriev I.V."/>
            <person name="Hibbett D.S."/>
            <person name="Martin F."/>
            <person name="Nordberg H.P."/>
            <person name="Cantor M.N."/>
            <person name="Hua S.X."/>
        </authorList>
    </citation>
    <scope>NUCLEOTIDE SEQUENCE [LARGE SCALE GENOMIC DNA]</scope>
    <source>
        <strain evidence="1 2">Foug A</strain>
    </source>
</reference>
<protein>
    <submittedName>
        <fullName evidence="1">Uncharacterized protein</fullName>
    </submittedName>
</protein>
<dbReference type="AlphaFoldDB" id="A0A0C2Z030"/>
<proteinExistence type="predicted"/>
<evidence type="ECO:0000313" key="2">
    <source>
        <dbReference type="Proteomes" id="UP000053989"/>
    </source>
</evidence>
<gene>
    <name evidence="1" type="ORF">SCLCIDRAFT_1221312</name>
</gene>
<accession>A0A0C2Z030</accession>
<name>A0A0C2Z030_9AGAM</name>
<dbReference type="EMBL" id="KN822139">
    <property type="protein sequence ID" value="KIM55168.1"/>
    <property type="molecule type" value="Genomic_DNA"/>
</dbReference>
<sequence length="64" mass="7282">MTENGRSSYAIPDYTARKIYRPQFNHGQIYSRQSVSIKQDKKGTINAGCNTLYAQFGELASCRF</sequence>
<evidence type="ECO:0000313" key="1">
    <source>
        <dbReference type="EMBL" id="KIM55168.1"/>
    </source>
</evidence>
<dbReference type="HOGENOM" id="CLU_2868899_0_0_1"/>
<dbReference type="InParanoid" id="A0A0C2Z030"/>
<dbReference type="Proteomes" id="UP000053989">
    <property type="component" value="Unassembled WGS sequence"/>
</dbReference>
<keyword evidence="2" id="KW-1185">Reference proteome</keyword>
<reference evidence="2" key="2">
    <citation type="submission" date="2015-01" db="EMBL/GenBank/DDBJ databases">
        <title>Evolutionary Origins and Diversification of the Mycorrhizal Mutualists.</title>
        <authorList>
            <consortium name="DOE Joint Genome Institute"/>
            <consortium name="Mycorrhizal Genomics Consortium"/>
            <person name="Kohler A."/>
            <person name="Kuo A."/>
            <person name="Nagy L.G."/>
            <person name="Floudas D."/>
            <person name="Copeland A."/>
            <person name="Barry K.W."/>
            <person name="Cichocki N."/>
            <person name="Veneault-Fourrey C."/>
            <person name="LaButti K."/>
            <person name="Lindquist E.A."/>
            <person name="Lipzen A."/>
            <person name="Lundell T."/>
            <person name="Morin E."/>
            <person name="Murat C."/>
            <person name="Riley R."/>
            <person name="Ohm R."/>
            <person name="Sun H."/>
            <person name="Tunlid A."/>
            <person name="Henrissat B."/>
            <person name="Grigoriev I.V."/>
            <person name="Hibbett D.S."/>
            <person name="Martin F."/>
        </authorList>
    </citation>
    <scope>NUCLEOTIDE SEQUENCE [LARGE SCALE GENOMIC DNA]</scope>
    <source>
        <strain evidence="2">Foug A</strain>
    </source>
</reference>